<dbReference type="EMBL" id="AQHF01000034">
    <property type="protein sequence ID" value="MBE0349038.1"/>
    <property type="molecule type" value="Genomic_DNA"/>
</dbReference>
<reference evidence="1 2" key="1">
    <citation type="submission" date="2015-06" db="EMBL/GenBank/DDBJ databases">
        <title>Genome sequence of Pseudoalteromonas peptidolytica.</title>
        <authorList>
            <person name="Xie B.-B."/>
            <person name="Rong J.-C."/>
            <person name="Qin Q.-L."/>
            <person name="Zhang Y.-Z."/>
        </authorList>
    </citation>
    <scope>NUCLEOTIDE SEQUENCE [LARGE SCALE GENOMIC DNA]</scope>
    <source>
        <strain evidence="1 2">F12-50-A1</strain>
    </source>
</reference>
<organism evidence="1 2">
    <name type="scientific">Pseudoalteromonas peptidolytica F12-50-A1</name>
    <dbReference type="NCBI Taxonomy" id="1315280"/>
    <lineage>
        <taxon>Bacteria</taxon>
        <taxon>Pseudomonadati</taxon>
        <taxon>Pseudomonadota</taxon>
        <taxon>Gammaproteobacteria</taxon>
        <taxon>Alteromonadales</taxon>
        <taxon>Pseudoalteromonadaceae</taxon>
        <taxon>Pseudoalteromonas</taxon>
    </lineage>
</organism>
<proteinExistence type="predicted"/>
<gene>
    <name evidence="1" type="ORF">PPEP_b0935</name>
</gene>
<sequence length="40" mass="4502">MYVMRKNIVIIGGVTASSERKKVLPDKLLIVFLAIDMPLK</sequence>
<comment type="caution">
    <text evidence="1">The sequence shown here is derived from an EMBL/GenBank/DDBJ whole genome shotgun (WGS) entry which is preliminary data.</text>
</comment>
<protein>
    <submittedName>
        <fullName evidence="1">Uncharacterized protein</fullName>
    </submittedName>
</protein>
<evidence type="ECO:0000313" key="2">
    <source>
        <dbReference type="Proteomes" id="UP000660708"/>
    </source>
</evidence>
<accession>A0A8I0T750</accession>
<name>A0A8I0T750_9GAMM</name>
<keyword evidence="2" id="KW-1185">Reference proteome</keyword>
<dbReference type="AlphaFoldDB" id="A0A8I0T750"/>
<evidence type="ECO:0000313" key="1">
    <source>
        <dbReference type="EMBL" id="MBE0349038.1"/>
    </source>
</evidence>
<dbReference type="Proteomes" id="UP000660708">
    <property type="component" value="Unassembled WGS sequence"/>
</dbReference>